<dbReference type="AlphaFoldDB" id="A0A2P2BZB7"/>
<dbReference type="Gene3D" id="3.40.50.2000">
    <property type="entry name" value="Glycogen Phosphorylase B"/>
    <property type="match status" value="2"/>
</dbReference>
<dbReference type="GO" id="GO:0016758">
    <property type="term" value="F:hexosyltransferase activity"/>
    <property type="evidence" value="ECO:0007669"/>
    <property type="project" value="InterPro"/>
</dbReference>
<dbReference type="InterPro" id="IPR007235">
    <property type="entry name" value="Glyco_trans_28_C"/>
</dbReference>
<protein>
    <submittedName>
        <fullName evidence="2">Putative Glycosyltransferase 28 domain</fullName>
    </submittedName>
</protein>
<proteinExistence type="predicted"/>
<name>A0A2P2BZB7_9ZZZZ</name>
<keyword evidence="2" id="KW-0808">Transferase</keyword>
<organism evidence="2">
    <name type="scientific">metagenome</name>
    <dbReference type="NCBI Taxonomy" id="256318"/>
    <lineage>
        <taxon>unclassified sequences</taxon>
        <taxon>metagenomes</taxon>
    </lineage>
</organism>
<evidence type="ECO:0000313" key="2">
    <source>
        <dbReference type="EMBL" id="CUR55110.1"/>
    </source>
</evidence>
<sequence>MRTLLVASAGGHLDELVILAPTLGIDLERALWVTSRSPQTESLLAGKSVTWVPHVGSGEFVKALSRVPSALRLHRRLRPELVVSTGAAQAVPHLIAASTLGCRTTYVESATRLHGPSRTGQVAARLPRASLFAQGAGWGDRRWQSTPSVFDQFVVTPRTSQVGDPSSAVLSLGSERYPFGRAVSAVLAVLPPAAVTWQTGSTVHALPDGSLLRQWVPADELRAAFAAADVVVCHGGVGSVLAALGVGKVPVVLTRTATHGEHIDDHQVEIAEMLARRGLVVLADPDTLSSEHLRAAAALSVTRVVPGD</sequence>
<reference evidence="2" key="1">
    <citation type="submission" date="2015-08" db="EMBL/GenBank/DDBJ databases">
        <authorList>
            <person name="Babu N.S."/>
            <person name="Beckwith C.J."/>
            <person name="Beseler K.G."/>
            <person name="Brison A."/>
            <person name="Carone J.V."/>
            <person name="Caskin T.P."/>
            <person name="Diamond M."/>
            <person name="Durham M.E."/>
            <person name="Foxe J.M."/>
            <person name="Go M."/>
            <person name="Henderson B.A."/>
            <person name="Jones I.B."/>
            <person name="McGettigan J.A."/>
            <person name="Micheletti S.J."/>
            <person name="Nasrallah M.E."/>
            <person name="Ortiz D."/>
            <person name="Piller C.R."/>
            <person name="Privatt S.R."/>
            <person name="Schneider S.L."/>
            <person name="Sharp S."/>
            <person name="Smith T.C."/>
            <person name="Stanton J.D."/>
            <person name="Ullery H.E."/>
            <person name="Wilson R.J."/>
            <person name="Serrano M.G."/>
            <person name="Buck G."/>
            <person name="Lee V."/>
            <person name="Wang Y."/>
            <person name="Carvalho R."/>
            <person name="Voegtly L."/>
            <person name="Shi R."/>
            <person name="Duckworth R."/>
            <person name="Johnson A."/>
            <person name="Loviza R."/>
            <person name="Walstead R."/>
            <person name="Shah Z."/>
            <person name="Kiflezghi M."/>
            <person name="Wade K."/>
            <person name="Ball S.L."/>
            <person name="Bradley K.W."/>
            <person name="Asai D.J."/>
            <person name="Bowman C.A."/>
            <person name="Russell D.A."/>
            <person name="Pope W.H."/>
            <person name="Jacobs-Sera D."/>
            <person name="Hendrix R.W."/>
            <person name="Hatfull G.F."/>
        </authorList>
    </citation>
    <scope>NUCLEOTIDE SEQUENCE</scope>
</reference>
<feature type="domain" description="Glycosyl transferase family 28 C-terminal" evidence="1">
    <location>
        <begin position="219"/>
        <end position="279"/>
    </location>
</feature>
<dbReference type="SUPFAM" id="SSF53756">
    <property type="entry name" value="UDP-Glycosyltransferase/glycogen phosphorylase"/>
    <property type="match status" value="1"/>
</dbReference>
<dbReference type="Pfam" id="PF04101">
    <property type="entry name" value="Glyco_tran_28_C"/>
    <property type="match status" value="1"/>
</dbReference>
<evidence type="ECO:0000259" key="1">
    <source>
        <dbReference type="Pfam" id="PF04101"/>
    </source>
</evidence>
<accession>A0A2P2BZB7</accession>
<gene>
    <name evidence="2" type="ORF">NOCA2230030</name>
</gene>
<dbReference type="EMBL" id="CZKA01000016">
    <property type="protein sequence ID" value="CUR55110.1"/>
    <property type="molecule type" value="Genomic_DNA"/>
</dbReference>